<protein>
    <submittedName>
        <fullName evidence="5">MarR family transcriptional regulator</fullName>
    </submittedName>
</protein>
<keyword evidence="3" id="KW-0804">Transcription</keyword>
<proteinExistence type="predicted"/>
<dbReference type="InterPro" id="IPR000835">
    <property type="entry name" value="HTH_MarR-typ"/>
</dbReference>
<dbReference type="GO" id="GO:0003700">
    <property type="term" value="F:DNA-binding transcription factor activity"/>
    <property type="evidence" value="ECO:0007669"/>
    <property type="project" value="InterPro"/>
</dbReference>
<keyword evidence="6" id="KW-1185">Reference proteome</keyword>
<evidence type="ECO:0000256" key="1">
    <source>
        <dbReference type="ARBA" id="ARBA00023015"/>
    </source>
</evidence>
<dbReference type="OrthoDB" id="961069at2"/>
<sequence>MEDVIEVLQRWAEYQKGHPGGGFEDFCRFYLATPKGKRQKDGRLDAYFKKAQPADTDSMFMMTMSRSTLAFWVYMRIALRDTPLPAIEDVMLCSALYHLDESRKTDIINFAMMEISTGTGNLNRLIEKGFVEERIDPDDKRSKLLVLSASGTKALKQCFAKAKMARDIFLADLTEDDKKLVANILNPLQEKHARLAIARKGKSIEEIHQEVFGEKKK</sequence>
<evidence type="ECO:0000256" key="2">
    <source>
        <dbReference type="ARBA" id="ARBA00023125"/>
    </source>
</evidence>
<dbReference type="KEGG" id="chk:D4L85_32870"/>
<dbReference type="InterPro" id="IPR036390">
    <property type="entry name" value="WH_DNA-bd_sf"/>
</dbReference>
<reference evidence="6" key="1">
    <citation type="submission" date="2018-09" db="EMBL/GenBank/DDBJ databases">
        <title>Chryseolinea sp. KIS68-18 isolated from soil.</title>
        <authorList>
            <person name="Weon H.-Y."/>
            <person name="Kwon S.-W."/>
            <person name="Lee S.A."/>
        </authorList>
    </citation>
    <scope>NUCLEOTIDE SEQUENCE [LARGE SCALE GENOMIC DNA]</scope>
    <source>
        <strain evidence="6">KIS68-18</strain>
    </source>
</reference>
<evidence type="ECO:0000256" key="3">
    <source>
        <dbReference type="ARBA" id="ARBA00023163"/>
    </source>
</evidence>
<dbReference type="GO" id="GO:0003677">
    <property type="term" value="F:DNA binding"/>
    <property type="evidence" value="ECO:0007669"/>
    <property type="project" value="UniProtKB-KW"/>
</dbReference>
<dbReference type="Proteomes" id="UP000266183">
    <property type="component" value="Chromosome"/>
</dbReference>
<gene>
    <name evidence="5" type="ORF">D4L85_32870</name>
</gene>
<dbReference type="Gene3D" id="1.10.10.10">
    <property type="entry name" value="Winged helix-like DNA-binding domain superfamily/Winged helix DNA-binding domain"/>
    <property type="match status" value="1"/>
</dbReference>
<name>A0A385SVU9_9BACT</name>
<dbReference type="AlphaFoldDB" id="A0A385SVU9"/>
<keyword evidence="1" id="KW-0805">Transcription regulation</keyword>
<feature type="domain" description="HTH marR-type" evidence="4">
    <location>
        <begin position="57"/>
        <end position="190"/>
    </location>
</feature>
<organism evidence="5 6">
    <name type="scientific">Chryseolinea soli</name>
    <dbReference type="NCBI Taxonomy" id="2321403"/>
    <lineage>
        <taxon>Bacteria</taxon>
        <taxon>Pseudomonadati</taxon>
        <taxon>Bacteroidota</taxon>
        <taxon>Cytophagia</taxon>
        <taxon>Cytophagales</taxon>
        <taxon>Fulvivirgaceae</taxon>
        <taxon>Chryseolinea</taxon>
    </lineage>
</organism>
<dbReference type="RefSeq" id="WP_119758335.1">
    <property type="nucleotide sequence ID" value="NZ_CP032382.1"/>
</dbReference>
<dbReference type="SMART" id="SM00347">
    <property type="entry name" value="HTH_MARR"/>
    <property type="match status" value="1"/>
</dbReference>
<evidence type="ECO:0000313" key="6">
    <source>
        <dbReference type="Proteomes" id="UP000266183"/>
    </source>
</evidence>
<dbReference type="PANTHER" id="PTHR42756:SF1">
    <property type="entry name" value="TRANSCRIPTIONAL REPRESSOR OF EMRAB OPERON"/>
    <property type="match status" value="1"/>
</dbReference>
<dbReference type="SUPFAM" id="SSF46785">
    <property type="entry name" value="Winged helix' DNA-binding domain"/>
    <property type="match status" value="1"/>
</dbReference>
<keyword evidence="2" id="KW-0238">DNA-binding</keyword>
<dbReference type="EMBL" id="CP032382">
    <property type="protein sequence ID" value="AYB35084.1"/>
    <property type="molecule type" value="Genomic_DNA"/>
</dbReference>
<dbReference type="PROSITE" id="PS50995">
    <property type="entry name" value="HTH_MARR_2"/>
    <property type="match status" value="1"/>
</dbReference>
<dbReference type="InterPro" id="IPR036388">
    <property type="entry name" value="WH-like_DNA-bd_sf"/>
</dbReference>
<dbReference type="PANTHER" id="PTHR42756">
    <property type="entry name" value="TRANSCRIPTIONAL REGULATOR, MARR"/>
    <property type="match status" value="1"/>
</dbReference>
<evidence type="ECO:0000259" key="4">
    <source>
        <dbReference type="PROSITE" id="PS50995"/>
    </source>
</evidence>
<accession>A0A385SVU9</accession>
<evidence type="ECO:0000313" key="5">
    <source>
        <dbReference type="EMBL" id="AYB35084.1"/>
    </source>
</evidence>